<reference evidence="2 3" key="1">
    <citation type="journal article" date="2013" name="Curr. Biol.">
        <title>The Genome of the Foraminiferan Reticulomyxa filosa.</title>
        <authorList>
            <person name="Glockner G."/>
            <person name="Hulsmann N."/>
            <person name="Schleicher M."/>
            <person name="Noegel A.A."/>
            <person name="Eichinger L."/>
            <person name="Gallinger C."/>
            <person name="Pawlowski J."/>
            <person name="Sierra R."/>
            <person name="Euteneuer U."/>
            <person name="Pillet L."/>
            <person name="Moustafa A."/>
            <person name="Platzer M."/>
            <person name="Groth M."/>
            <person name="Szafranski K."/>
            <person name="Schliwa M."/>
        </authorList>
    </citation>
    <scope>NUCLEOTIDE SEQUENCE [LARGE SCALE GENOMIC DNA]</scope>
</reference>
<dbReference type="PROSITE" id="PS50082">
    <property type="entry name" value="WD_REPEATS_2"/>
    <property type="match status" value="1"/>
</dbReference>
<feature type="non-terminal residue" evidence="2">
    <location>
        <position position="353"/>
    </location>
</feature>
<dbReference type="EMBL" id="ASPP01014098">
    <property type="protein sequence ID" value="ETO19049.1"/>
    <property type="molecule type" value="Genomic_DNA"/>
</dbReference>
<evidence type="ECO:0000256" key="1">
    <source>
        <dbReference type="PROSITE-ProRule" id="PRU00221"/>
    </source>
</evidence>
<dbReference type="Proteomes" id="UP000023152">
    <property type="component" value="Unassembled WGS sequence"/>
</dbReference>
<evidence type="ECO:0000313" key="3">
    <source>
        <dbReference type="Proteomes" id="UP000023152"/>
    </source>
</evidence>
<keyword evidence="1" id="KW-0853">WD repeat</keyword>
<dbReference type="AlphaFoldDB" id="X6MZY7"/>
<dbReference type="InterPro" id="IPR001680">
    <property type="entry name" value="WD40_rpt"/>
</dbReference>
<keyword evidence="3" id="KW-1185">Reference proteome</keyword>
<evidence type="ECO:0000313" key="2">
    <source>
        <dbReference type="EMBL" id="ETO19049.1"/>
    </source>
</evidence>
<proteinExistence type="predicted"/>
<organism evidence="2 3">
    <name type="scientific">Reticulomyxa filosa</name>
    <dbReference type="NCBI Taxonomy" id="46433"/>
    <lineage>
        <taxon>Eukaryota</taxon>
        <taxon>Sar</taxon>
        <taxon>Rhizaria</taxon>
        <taxon>Retaria</taxon>
        <taxon>Foraminifera</taxon>
        <taxon>Monothalamids</taxon>
        <taxon>Reticulomyxidae</taxon>
        <taxon>Reticulomyxa</taxon>
    </lineage>
</organism>
<feature type="repeat" description="WD" evidence="1">
    <location>
        <begin position="309"/>
        <end position="342"/>
    </location>
</feature>
<sequence>EREMLRLNALATCLCEEVKRVLQSVDSIHDYVHAYLYKQDAIYARDFDAKVSNLRTQIEEELSNNPGLNIKRKSKKISQGDGITNTTAANSNCNSDNGNDNKQAIERLLAKRLHNNRMDTLITMIEILFIRRNAPVLRSNINGEGMLFLQFVCAKGPLSGNSTRSYENWGDGKGVLRLRGMDSNANEFSKYSSQSDEEDAMLETHKDKTKHLVVVVSPPNETSVSCEVRELISPPSLQPLKIAEDSQKIDDTGNAIEQQETPRPKVLEIEIEKCDQDEQVTITQHKKKKNQKKNQLIWPVCVQILYDIVGTHKNKVSAMVSHTNGQLIVSADEHGQIRFWKVHRQRKWVKPIK</sequence>
<name>X6MZY7_RETFI</name>
<comment type="caution">
    <text evidence="2">The sequence shown here is derived from an EMBL/GenBank/DDBJ whole genome shotgun (WGS) entry which is preliminary data.</text>
</comment>
<accession>X6MZY7</accession>
<feature type="non-terminal residue" evidence="2">
    <location>
        <position position="1"/>
    </location>
</feature>
<gene>
    <name evidence="2" type="ORF">RFI_18189</name>
</gene>
<protein>
    <submittedName>
        <fullName evidence="2">Uncharacterized protein</fullName>
    </submittedName>
</protein>